<dbReference type="Proteomes" id="UP001579974">
    <property type="component" value="Unassembled WGS sequence"/>
</dbReference>
<organism evidence="1 2">
    <name type="scientific">Alicyclobacillus fastidiosus</name>
    <dbReference type="NCBI Taxonomy" id="392011"/>
    <lineage>
        <taxon>Bacteria</taxon>
        <taxon>Bacillati</taxon>
        <taxon>Bacillota</taxon>
        <taxon>Bacilli</taxon>
        <taxon>Bacillales</taxon>
        <taxon>Alicyclobacillaceae</taxon>
        <taxon>Alicyclobacillus</taxon>
    </lineage>
</organism>
<protein>
    <submittedName>
        <fullName evidence="1">Uncharacterized protein</fullName>
    </submittedName>
</protein>
<keyword evidence="2" id="KW-1185">Reference proteome</keyword>
<name>A0ABV5AGP6_9BACL</name>
<dbReference type="EMBL" id="JBDXSU010000008">
    <property type="protein sequence ID" value="MFB5191010.1"/>
    <property type="molecule type" value="Genomic_DNA"/>
</dbReference>
<proteinExistence type="predicted"/>
<comment type="caution">
    <text evidence="1">The sequence shown here is derived from an EMBL/GenBank/DDBJ whole genome shotgun (WGS) entry which is preliminary data.</text>
</comment>
<gene>
    <name evidence="1" type="ORF">KKP3000_004506</name>
</gene>
<evidence type="ECO:0000313" key="2">
    <source>
        <dbReference type="Proteomes" id="UP001579974"/>
    </source>
</evidence>
<reference evidence="1 2" key="1">
    <citation type="journal article" date="2024" name="Int. J. Mol. Sci.">
        <title>Exploration of Alicyclobacillus spp. Genome in Search of Antibiotic Resistance.</title>
        <authorList>
            <person name="Bucka-Kolendo J."/>
            <person name="Kiousi D.E."/>
            <person name="Dekowska A."/>
            <person name="Mikolajczuk-Szczyrba A."/>
            <person name="Karadedos D.M."/>
            <person name="Michael P."/>
            <person name="Galanis A."/>
            <person name="Sokolowska B."/>
        </authorList>
    </citation>
    <scope>NUCLEOTIDE SEQUENCE [LARGE SCALE GENOMIC DNA]</scope>
    <source>
        <strain evidence="1 2">KKP 3000</strain>
    </source>
</reference>
<dbReference type="RefSeq" id="WP_275474571.1">
    <property type="nucleotide sequence ID" value="NZ_CP162940.1"/>
</dbReference>
<accession>A0ABV5AGP6</accession>
<evidence type="ECO:0000313" key="1">
    <source>
        <dbReference type="EMBL" id="MFB5191010.1"/>
    </source>
</evidence>
<sequence length="50" mass="5386">MPVAVLDEGLPVPEFVEDPVEDVLDPVVVALEDPEPDPEEPVLEAPEPPD</sequence>